<organism evidence="15 16">
    <name type="scientific">Tardibacter chloracetimidivorans</name>
    <dbReference type="NCBI Taxonomy" id="1921510"/>
    <lineage>
        <taxon>Bacteria</taxon>
        <taxon>Pseudomonadati</taxon>
        <taxon>Pseudomonadota</taxon>
        <taxon>Alphaproteobacteria</taxon>
        <taxon>Sphingomonadales</taxon>
        <taxon>Sphingomonadaceae</taxon>
        <taxon>Tardibacter</taxon>
    </lineage>
</organism>
<keyword evidence="16" id="KW-1185">Reference proteome</keyword>
<dbReference type="OrthoDB" id="1247465at2"/>
<dbReference type="PANTHER" id="PTHR30529">
    <property type="entry name" value="CYTOCHROME B561"/>
    <property type="match status" value="1"/>
</dbReference>
<feature type="transmembrane region" description="Helical" evidence="13">
    <location>
        <begin position="157"/>
        <end position="174"/>
    </location>
</feature>
<evidence type="ECO:0000256" key="9">
    <source>
        <dbReference type="ARBA" id="ARBA00022989"/>
    </source>
</evidence>
<dbReference type="InterPro" id="IPR011577">
    <property type="entry name" value="Cyt_b561_bac/Ni-Hgenase"/>
</dbReference>
<keyword evidence="8" id="KW-0249">Electron transport</keyword>
<evidence type="ECO:0000256" key="4">
    <source>
        <dbReference type="ARBA" id="ARBA00022475"/>
    </source>
</evidence>
<protein>
    <recommendedName>
        <fullName evidence="14">Cytochrome b561 bacterial/Ni-hydrogenase domain-containing protein</fullName>
    </recommendedName>
</protein>
<comment type="cofactor">
    <cofactor evidence="1">
        <name>heme b</name>
        <dbReference type="ChEBI" id="CHEBI:60344"/>
    </cofactor>
</comment>
<evidence type="ECO:0000256" key="13">
    <source>
        <dbReference type="SAM" id="Phobius"/>
    </source>
</evidence>
<dbReference type="GO" id="GO:0022904">
    <property type="term" value="P:respiratory electron transport chain"/>
    <property type="evidence" value="ECO:0007669"/>
    <property type="project" value="InterPro"/>
</dbReference>
<evidence type="ECO:0000256" key="2">
    <source>
        <dbReference type="ARBA" id="ARBA00004651"/>
    </source>
</evidence>
<comment type="subcellular location">
    <subcellularLocation>
        <location evidence="2">Cell membrane</location>
        <topology evidence="2">Multi-pass membrane protein</topology>
    </subcellularLocation>
</comment>
<dbReference type="STRING" id="1921510.BSL82_05920"/>
<evidence type="ECO:0000256" key="1">
    <source>
        <dbReference type="ARBA" id="ARBA00001970"/>
    </source>
</evidence>
<evidence type="ECO:0000256" key="12">
    <source>
        <dbReference type="ARBA" id="ARBA00037975"/>
    </source>
</evidence>
<evidence type="ECO:0000256" key="3">
    <source>
        <dbReference type="ARBA" id="ARBA00022448"/>
    </source>
</evidence>
<dbReference type="PANTHER" id="PTHR30529:SF1">
    <property type="entry name" value="CYTOCHROME B561 HOMOLOG 2"/>
    <property type="match status" value="1"/>
</dbReference>
<dbReference type="Proteomes" id="UP000182063">
    <property type="component" value="Chromosome"/>
</dbReference>
<dbReference type="InterPro" id="IPR052168">
    <property type="entry name" value="Cytochrome_b561_oxidase"/>
</dbReference>
<dbReference type="GO" id="GO:0005886">
    <property type="term" value="C:plasma membrane"/>
    <property type="evidence" value="ECO:0007669"/>
    <property type="project" value="UniProtKB-SubCell"/>
</dbReference>
<evidence type="ECO:0000256" key="5">
    <source>
        <dbReference type="ARBA" id="ARBA00022617"/>
    </source>
</evidence>
<keyword evidence="6 13" id="KW-0812">Transmembrane</keyword>
<gene>
    <name evidence="15" type="ORF">BSL82_05920</name>
</gene>
<dbReference type="EMBL" id="CP018221">
    <property type="protein sequence ID" value="API58905.1"/>
    <property type="molecule type" value="Genomic_DNA"/>
</dbReference>
<name>A0A1L3ZTF3_9SPHN</name>
<evidence type="ECO:0000256" key="10">
    <source>
        <dbReference type="ARBA" id="ARBA00023004"/>
    </source>
</evidence>
<dbReference type="GO" id="GO:0046872">
    <property type="term" value="F:metal ion binding"/>
    <property type="evidence" value="ECO:0007669"/>
    <property type="project" value="UniProtKB-KW"/>
</dbReference>
<feature type="transmembrane region" description="Helical" evidence="13">
    <location>
        <begin position="21"/>
        <end position="42"/>
    </location>
</feature>
<keyword evidence="4" id="KW-1003">Cell membrane</keyword>
<dbReference type="GO" id="GO:0020037">
    <property type="term" value="F:heme binding"/>
    <property type="evidence" value="ECO:0007669"/>
    <property type="project" value="TreeGrafter"/>
</dbReference>
<evidence type="ECO:0000256" key="6">
    <source>
        <dbReference type="ARBA" id="ARBA00022692"/>
    </source>
</evidence>
<proteinExistence type="inferred from homology"/>
<keyword evidence="3" id="KW-0813">Transport</keyword>
<evidence type="ECO:0000256" key="11">
    <source>
        <dbReference type="ARBA" id="ARBA00023136"/>
    </source>
</evidence>
<evidence type="ECO:0000313" key="15">
    <source>
        <dbReference type="EMBL" id="API58905.1"/>
    </source>
</evidence>
<dbReference type="SUPFAM" id="SSF81342">
    <property type="entry name" value="Transmembrane di-heme cytochromes"/>
    <property type="match status" value="1"/>
</dbReference>
<keyword evidence="11 13" id="KW-0472">Membrane</keyword>
<evidence type="ECO:0000256" key="8">
    <source>
        <dbReference type="ARBA" id="ARBA00022982"/>
    </source>
</evidence>
<keyword evidence="5" id="KW-0349">Heme</keyword>
<dbReference type="GO" id="GO:0009055">
    <property type="term" value="F:electron transfer activity"/>
    <property type="evidence" value="ECO:0007669"/>
    <property type="project" value="InterPro"/>
</dbReference>
<keyword evidence="10" id="KW-0408">Iron</keyword>
<evidence type="ECO:0000313" key="16">
    <source>
        <dbReference type="Proteomes" id="UP000182063"/>
    </source>
</evidence>
<feature type="transmembrane region" description="Helical" evidence="13">
    <location>
        <begin position="95"/>
        <end position="117"/>
    </location>
</feature>
<keyword evidence="9 13" id="KW-1133">Transmembrane helix</keyword>
<dbReference type="InterPro" id="IPR016174">
    <property type="entry name" value="Di-haem_cyt_TM"/>
</dbReference>
<keyword evidence="7" id="KW-0479">Metal-binding</keyword>
<evidence type="ECO:0000256" key="7">
    <source>
        <dbReference type="ARBA" id="ARBA00022723"/>
    </source>
</evidence>
<dbReference type="AlphaFoldDB" id="A0A1L3ZTF3"/>
<comment type="similarity">
    <text evidence="12">Belongs to the cytochrome b561 family.</text>
</comment>
<dbReference type="KEGG" id="sphj:BSL82_05920"/>
<accession>A0A1L3ZTF3</accession>
<feature type="domain" description="Cytochrome b561 bacterial/Ni-hydrogenase" evidence="14">
    <location>
        <begin position="18"/>
        <end position="190"/>
    </location>
</feature>
<reference evidence="16" key="1">
    <citation type="submission" date="2016-11" db="EMBL/GenBank/DDBJ databases">
        <title>Complete Genome Sequence of alachlor-degrading Sphingomonas sp. strain JJ-A5.</title>
        <authorList>
            <person name="Lee H."/>
            <person name="Ka J.-O."/>
        </authorList>
    </citation>
    <scope>NUCLEOTIDE SEQUENCE [LARGE SCALE GENOMIC DNA]</scope>
    <source>
        <strain evidence="16">JJ-A5</strain>
    </source>
</reference>
<feature type="transmembrane region" description="Helical" evidence="13">
    <location>
        <begin position="54"/>
        <end position="74"/>
    </location>
</feature>
<sequence length="192" mass="21317">MRLRRWKGRTKVLQTTSRYSAVAIALHWVIALLIVANIALGLGHELFGRANELAIMAAHKSIGLTILALSLLRLAWRLSHRPPPLPAAMPGWQVLAARATHLFFYVAIIALPLTGWLTASASPLRFPLEYFGMFQLPFLPVEQSRSATGLWSEAHEILAFTTIAVLGLHIAGALKHQFFDRDDVLARMLPKV</sequence>
<dbReference type="Pfam" id="PF01292">
    <property type="entry name" value="Ni_hydr_CYTB"/>
    <property type="match status" value="1"/>
</dbReference>
<evidence type="ECO:0000259" key="14">
    <source>
        <dbReference type="Pfam" id="PF01292"/>
    </source>
</evidence>